<feature type="region of interest" description="Disordered" evidence="1">
    <location>
        <begin position="20"/>
        <end position="41"/>
    </location>
</feature>
<dbReference type="STRING" id="498211.CJA_3475"/>
<organism evidence="2 3">
    <name type="scientific">Cellvibrio japonicus (strain Ueda107)</name>
    <name type="common">Pseudomonas fluorescens subsp. cellulosa</name>
    <dbReference type="NCBI Taxonomy" id="498211"/>
    <lineage>
        <taxon>Bacteria</taxon>
        <taxon>Pseudomonadati</taxon>
        <taxon>Pseudomonadota</taxon>
        <taxon>Gammaproteobacteria</taxon>
        <taxon>Cellvibrionales</taxon>
        <taxon>Cellvibrionaceae</taxon>
        <taxon>Cellvibrio</taxon>
    </lineage>
</organism>
<evidence type="ECO:0000313" key="3">
    <source>
        <dbReference type="Proteomes" id="UP000001036"/>
    </source>
</evidence>
<dbReference type="EMBL" id="CP000934">
    <property type="protein sequence ID" value="ACE84067.1"/>
    <property type="molecule type" value="Genomic_DNA"/>
</dbReference>
<dbReference type="AlphaFoldDB" id="B3PG21"/>
<evidence type="ECO:0000313" key="2">
    <source>
        <dbReference type="EMBL" id="ACE84067.1"/>
    </source>
</evidence>
<proteinExistence type="predicted"/>
<dbReference type="Proteomes" id="UP000001036">
    <property type="component" value="Chromosome"/>
</dbReference>
<evidence type="ECO:0000256" key="1">
    <source>
        <dbReference type="SAM" id="MobiDB-lite"/>
    </source>
</evidence>
<accession>B3PG21</accession>
<dbReference type="KEGG" id="cja:CJA_3475"/>
<name>B3PG21_CELJU</name>
<feature type="compositionally biased region" description="Polar residues" evidence="1">
    <location>
        <begin position="21"/>
        <end position="33"/>
    </location>
</feature>
<protein>
    <submittedName>
        <fullName evidence="2">Uncharacterized protein</fullName>
    </submittedName>
</protein>
<dbReference type="HOGENOM" id="CLU_3267549_0_0_6"/>
<sequence length="41" mass="4676">MEQPVRFGKQVALKFLGRGEFSSQRQRLSSPDNPRSIKKAT</sequence>
<gene>
    <name evidence="2" type="ordered locus">CJA_3475</name>
</gene>
<keyword evidence="3" id="KW-1185">Reference proteome</keyword>
<reference evidence="2 3" key="1">
    <citation type="journal article" date="2008" name="J. Bacteriol.">
        <title>Insights into plant cell wall degradation from the genome sequence of the soil bacterium Cellvibrio japonicus.</title>
        <authorList>
            <person name="Deboy R.T."/>
            <person name="Mongodin E.F."/>
            <person name="Fouts D.E."/>
            <person name="Tailford L.E."/>
            <person name="Khouri H."/>
            <person name="Emerson J.B."/>
            <person name="Mohamoud Y."/>
            <person name="Watkins K."/>
            <person name="Henrissat B."/>
            <person name="Gilbert H.J."/>
            <person name="Nelson K.E."/>
        </authorList>
    </citation>
    <scope>NUCLEOTIDE SEQUENCE [LARGE SCALE GENOMIC DNA]</scope>
    <source>
        <strain evidence="2 3">Ueda107</strain>
    </source>
</reference>